<dbReference type="EMBL" id="VOCK01000040">
    <property type="protein sequence ID" value="TWQ50359.1"/>
    <property type="molecule type" value="Genomic_DNA"/>
</dbReference>
<dbReference type="AlphaFoldDB" id="A0ABD7S631"/>
<comment type="caution">
    <text evidence="1">The sequence shown here is derived from an EMBL/GenBank/DDBJ whole genome shotgun (WGS) entry which is preliminary data.</text>
</comment>
<accession>A0ABD7S631</accession>
<name>A0ABD7S631_XANVA</name>
<gene>
    <name evidence="1" type="ORF">FQK01_18680</name>
</gene>
<proteinExistence type="predicted"/>
<dbReference type="Proteomes" id="UP000320455">
    <property type="component" value="Unassembled WGS sequence"/>
</dbReference>
<evidence type="ECO:0000313" key="2">
    <source>
        <dbReference type="Proteomes" id="UP000320455"/>
    </source>
</evidence>
<dbReference type="RefSeq" id="WP_134810981.1">
    <property type="nucleotide sequence ID" value="NZ_JAUPCI020000018.1"/>
</dbReference>
<protein>
    <submittedName>
        <fullName evidence="1">Uncharacterized protein</fullName>
    </submittedName>
</protein>
<reference evidence="2" key="1">
    <citation type="journal article" date="2020" name="Phytopathology">
        <title>Genomic acquisitions in emerging populations of Xanthomonas vasicola pv. vasculorum infecting corn in the U.S. and Argentina.</title>
        <authorList>
            <person name="Perez-Quintero A.L."/>
        </authorList>
    </citation>
    <scope>NUCLEOTIDE SEQUENCE [LARGE SCALE GENOMIC DNA]</scope>
    <source>
        <strain evidence="2">Xvh-L</strain>
    </source>
</reference>
<evidence type="ECO:0000313" key="1">
    <source>
        <dbReference type="EMBL" id="TWQ50359.1"/>
    </source>
</evidence>
<organism evidence="1 2">
    <name type="scientific">Xanthomonas vasicola</name>
    <dbReference type="NCBI Taxonomy" id="56459"/>
    <lineage>
        <taxon>Bacteria</taxon>
        <taxon>Pseudomonadati</taxon>
        <taxon>Pseudomonadota</taxon>
        <taxon>Gammaproteobacteria</taxon>
        <taxon>Lysobacterales</taxon>
        <taxon>Lysobacteraceae</taxon>
        <taxon>Xanthomonas</taxon>
    </lineage>
</organism>
<keyword evidence="2" id="KW-1185">Reference proteome</keyword>
<sequence>MQSTASQALRRPPLDVQECRVMVAIRVFDKTARNLMRYADADCVALTLVGEITDSTHRGYAEHKRITLIALDFFRRHYAAAQQA</sequence>